<protein>
    <submittedName>
        <fullName evidence="1">Uncharacterized protein</fullName>
    </submittedName>
</protein>
<gene>
    <name evidence="1" type="ORF">EZS27_005362</name>
</gene>
<dbReference type="AlphaFoldDB" id="A0A5J4SP87"/>
<evidence type="ECO:0000313" key="1">
    <source>
        <dbReference type="EMBL" id="KAA6347193.1"/>
    </source>
</evidence>
<proteinExistence type="predicted"/>
<dbReference type="EMBL" id="SNRY01000104">
    <property type="protein sequence ID" value="KAA6347193.1"/>
    <property type="molecule type" value="Genomic_DNA"/>
</dbReference>
<organism evidence="1">
    <name type="scientific">termite gut metagenome</name>
    <dbReference type="NCBI Taxonomy" id="433724"/>
    <lineage>
        <taxon>unclassified sequences</taxon>
        <taxon>metagenomes</taxon>
        <taxon>organismal metagenomes</taxon>
    </lineage>
</organism>
<name>A0A5J4SP87_9ZZZZ</name>
<accession>A0A5J4SP87</accession>
<comment type="caution">
    <text evidence="1">The sequence shown here is derived from an EMBL/GenBank/DDBJ whole genome shotgun (WGS) entry which is preliminary data.</text>
</comment>
<reference evidence="1" key="1">
    <citation type="submission" date="2019-03" db="EMBL/GenBank/DDBJ databases">
        <title>Single cell metagenomics reveals metabolic interactions within the superorganism composed of flagellate Streblomastix strix and complex community of Bacteroidetes bacteria on its surface.</title>
        <authorList>
            <person name="Treitli S.C."/>
            <person name="Kolisko M."/>
            <person name="Husnik F."/>
            <person name="Keeling P."/>
            <person name="Hampl V."/>
        </authorList>
    </citation>
    <scope>NUCLEOTIDE SEQUENCE</scope>
    <source>
        <strain evidence="1">STM</strain>
    </source>
</reference>
<sequence length="45" mass="5473">MGLIINRMRDLGSKKYVFYVCFYIFKAKVLSIKDKKKCIFFCEKR</sequence>